<name>A0A1I7X9J4_HETBA</name>
<sequence length="164" mass="19129">MILSYLMAIIVLATCQEESDILSAHGGIFRVLEWTEFELAKISAYHATAEHHKLMEIIRDKLNNSNIDSESRKKIEKFLRSHRPPKFLETFLSEDDRDSLLKHHLQGHQRSYGMLMFDRLFNLTREKTMAALRYFGHHEQADILENAECYQCQVSQMAEQISTG</sequence>
<feature type="signal peptide" evidence="1">
    <location>
        <begin position="1"/>
        <end position="15"/>
    </location>
</feature>
<reference evidence="3" key="1">
    <citation type="submission" date="2016-11" db="UniProtKB">
        <authorList>
            <consortium name="WormBaseParasite"/>
        </authorList>
    </citation>
    <scope>IDENTIFICATION</scope>
</reference>
<evidence type="ECO:0000256" key="1">
    <source>
        <dbReference type="SAM" id="SignalP"/>
    </source>
</evidence>
<accession>A0A1I7X9J4</accession>
<evidence type="ECO:0000313" key="3">
    <source>
        <dbReference type="WBParaSite" id="Hba_14054"/>
    </source>
</evidence>
<dbReference type="Proteomes" id="UP000095283">
    <property type="component" value="Unplaced"/>
</dbReference>
<proteinExistence type="predicted"/>
<dbReference type="WBParaSite" id="Hba_14054">
    <property type="protein sequence ID" value="Hba_14054"/>
    <property type="gene ID" value="Hba_14054"/>
</dbReference>
<protein>
    <submittedName>
        <fullName evidence="3">Inhibitor_I29 domain-containing protein</fullName>
    </submittedName>
</protein>
<keyword evidence="1" id="KW-0732">Signal</keyword>
<evidence type="ECO:0000313" key="2">
    <source>
        <dbReference type="Proteomes" id="UP000095283"/>
    </source>
</evidence>
<dbReference type="AlphaFoldDB" id="A0A1I7X9J4"/>
<organism evidence="2 3">
    <name type="scientific">Heterorhabditis bacteriophora</name>
    <name type="common">Entomopathogenic nematode worm</name>
    <dbReference type="NCBI Taxonomy" id="37862"/>
    <lineage>
        <taxon>Eukaryota</taxon>
        <taxon>Metazoa</taxon>
        <taxon>Ecdysozoa</taxon>
        <taxon>Nematoda</taxon>
        <taxon>Chromadorea</taxon>
        <taxon>Rhabditida</taxon>
        <taxon>Rhabditina</taxon>
        <taxon>Rhabditomorpha</taxon>
        <taxon>Strongyloidea</taxon>
        <taxon>Heterorhabditidae</taxon>
        <taxon>Heterorhabditis</taxon>
    </lineage>
</organism>
<feature type="chain" id="PRO_5012339627" evidence="1">
    <location>
        <begin position="16"/>
        <end position="164"/>
    </location>
</feature>
<keyword evidence="2" id="KW-1185">Reference proteome</keyword>